<evidence type="ECO:0000256" key="1">
    <source>
        <dbReference type="SAM" id="Phobius"/>
    </source>
</evidence>
<proteinExistence type="predicted"/>
<feature type="transmembrane region" description="Helical" evidence="1">
    <location>
        <begin position="12"/>
        <end position="33"/>
    </location>
</feature>
<dbReference type="RefSeq" id="WP_038740597.1">
    <property type="nucleotide sequence ID" value="NZ_KN323090.1"/>
</dbReference>
<sequence>MTEEIQNARDFAIGIVAISGAFLLLIVAALSFATGHDVEMCPTALAIALVVAVSVLSPVLAVVSILASYRIIERSLATGLLYSVLLALVCTALAVLVAWFFFELTQW</sequence>
<dbReference type="EMBL" id="JQIM01000007">
    <property type="protein sequence ID" value="KGX17043.1"/>
    <property type="molecule type" value="Genomic_DNA"/>
</dbReference>
<keyword evidence="1" id="KW-0812">Transmembrane</keyword>
<organism evidence="2 3">
    <name type="scientific">Burkholderia pseudomallei</name>
    <name type="common">Pseudomonas pseudomallei</name>
    <dbReference type="NCBI Taxonomy" id="28450"/>
    <lineage>
        <taxon>Bacteria</taxon>
        <taxon>Pseudomonadati</taxon>
        <taxon>Pseudomonadota</taxon>
        <taxon>Betaproteobacteria</taxon>
        <taxon>Burkholderiales</taxon>
        <taxon>Burkholderiaceae</taxon>
        <taxon>Burkholderia</taxon>
        <taxon>pseudomallei group</taxon>
    </lineage>
</organism>
<accession>A0AA40JIT3</accession>
<feature type="transmembrane region" description="Helical" evidence="1">
    <location>
        <begin position="45"/>
        <end position="67"/>
    </location>
</feature>
<evidence type="ECO:0000313" key="2">
    <source>
        <dbReference type="EMBL" id="KGX17043.1"/>
    </source>
</evidence>
<protein>
    <submittedName>
        <fullName evidence="2">Membrane protein</fullName>
    </submittedName>
</protein>
<gene>
    <name evidence="2" type="ORF">Y036_5991</name>
</gene>
<dbReference type="AlphaFoldDB" id="A0AA40JIT3"/>
<keyword evidence="1" id="KW-0472">Membrane</keyword>
<dbReference type="Proteomes" id="UP000030475">
    <property type="component" value="Unassembled WGS sequence"/>
</dbReference>
<name>A0AA40JIT3_BURPE</name>
<feature type="transmembrane region" description="Helical" evidence="1">
    <location>
        <begin position="79"/>
        <end position="102"/>
    </location>
</feature>
<keyword evidence="1" id="KW-1133">Transmembrane helix</keyword>
<comment type="caution">
    <text evidence="2">The sequence shown here is derived from an EMBL/GenBank/DDBJ whole genome shotgun (WGS) entry which is preliminary data.</text>
</comment>
<evidence type="ECO:0000313" key="3">
    <source>
        <dbReference type="Proteomes" id="UP000030475"/>
    </source>
</evidence>
<reference evidence="2 3" key="1">
    <citation type="submission" date="2014-08" db="EMBL/GenBank/DDBJ databases">
        <authorList>
            <person name="Bunnell A."/>
            <person name="Chain P.S."/>
            <person name="Chertkov O."/>
            <person name="Currie B.J."/>
            <person name="Daligault H.E."/>
            <person name="Davenport K.W."/>
            <person name="Davis C."/>
            <person name="Gleasner C.D."/>
            <person name="Johnson S.L."/>
            <person name="Kaestli M."/>
            <person name="Koren S."/>
            <person name="Kunde Y.A."/>
            <person name="Mayo M."/>
            <person name="McMurry K.K."/>
            <person name="Price E.P."/>
            <person name="Reitenga K.G."/>
            <person name="Robison R."/>
            <person name="Rosovitz M.J."/>
            <person name="Sarovich D.S."/>
            <person name="Teshima H."/>
        </authorList>
    </citation>
    <scope>NUCLEOTIDE SEQUENCE [LARGE SCALE GENOMIC DNA]</scope>
    <source>
        <strain evidence="2 3">MSHR44</strain>
    </source>
</reference>